<evidence type="ECO:0000313" key="5">
    <source>
        <dbReference type="EMBL" id="MBE8716515.1"/>
    </source>
</evidence>
<organism evidence="5 6">
    <name type="scientific">Cellvibrio polysaccharolyticus</name>
    <dbReference type="NCBI Taxonomy" id="2082724"/>
    <lineage>
        <taxon>Bacteria</taxon>
        <taxon>Pseudomonadati</taxon>
        <taxon>Pseudomonadota</taxon>
        <taxon>Gammaproteobacteria</taxon>
        <taxon>Cellvibrionales</taxon>
        <taxon>Cellvibrionaceae</taxon>
        <taxon>Cellvibrio</taxon>
    </lineage>
</organism>
<dbReference type="Proteomes" id="UP000652567">
    <property type="component" value="Unassembled WGS sequence"/>
</dbReference>
<evidence type="ECO:0000313" key="6">
    <source>
        <dbReference type="Proteomes" id="UP000652567"/>
    </source>
</evidence>
<gene>
    <name evidence="5" type="ORF">C4F51_04855</name>
</gene>
<dbReference type="GO" id="GO:0005829">
    <property type="term" value="C:cytosol"/>
    <property type="evidence" value="ECO:0007669"/>
    <property type="project" value="TreeGrafter"/>
</dbReference>
<protein>
    <submittedName>
        <fullName evidence="5">TatD family deoxyribonuclease</fullName>
    </submittedName>
</protein>
<dbReference type="PANTHER" id="PTHR46124:SF3">
    <property type="entry name" value="HYDROLASE"/>
    <property type="match status" value="1"/>
</dbReference>
<evidence type="ECO:0000256" key="4">
    <source>
        <dbReference type="PIRSR" id="PIRSR005902-1"/>
    </source>
</evidence>
<feature type="binding site" evidence="4">
    <location>
        <position position="205"/>
    </location>
    <ligand>
        <name>a divalent metal cation</name>
        <dbReference type="ChEBI" id="CHEBI:60240"/>
        <label>1</label>
    </ligand>
</feature>
<dbReference type="CDD" id="cd01310">
    <property type="entry name" value="TatD_DNAse"/>
    <property type="match status" value="1"/>
</dbReference>
<feature type="binding site" evidence="4">
    <location>
        <position position="155"/>
    </location>
    <ligand>
        <name>a divalent metal cation</name>
        <dbReference type="ChEBI" id="CHEBI:60240"/>
        <label>2</label>
    </ligand>
</feature>
<sequence length="258" mass="29243">MLFFTDSHCHLDFSAFDADRTALWEYCNQQGIHRLIIPGIHPEQWQKLPTLSQQYQGIFYAAGLHPWWIADALPLDEQTFKATLAAHYNNDACIAMGECGLDKNIALPLDEQLKIFHWHCQIAEALNAPLMMHCLKFHGELLSVLKHYKVRGVIHAFSGSRELARQYTDKGLLLGVGGVITWARAAKTRDAIHHTPLEFLLLETDAPDMPLAGQQGQRNSPLHIIEVATQLAQLKDISLQAVAEQCERNLDRLFFQKE</sequence>
<dbReference type="PIRSF" id="PIRSF005902">
    <property type="entry name" value="DNase_TatD"/>
    <property type="match status" value="1"/>
</dbReference>
<feature type="binding site" evidence="4">
    <location>
        <position position="98"/>
    </location>
    <ligand>
        <name>a divalent metal cation</name>
        <dbReference type="ChEBI" id="CHEBI:60240"/>
        <label>1</label>
    </ligand>
</feature>
<dbReference type="FunFam" id="3.20.20.140:FF:000005">
    <property type="entry name" value="TatD family hydrolase"/>
    <property type="match status" value="1"/>
</dbReference>
<name>A0A928V0C9_9GAMM</name>
<comment type="similarity">
    <text evidence="1">Belongs to the metallo-dependent hydrolases superfamily. TatD-type hydrolase family.</text>
</comment>
<reference evidence="5" key="1">
    <citation type="submission" date="2018-07" db="EMBL/GenBank/DDBJ databases">
        <title>Genome assembly of strain Ka43.</title>
        <authorList>
            <person name="Kukolya J."/>
            <person name="Nagy I."/>
            <person name="Horvath B."/>
            <person name="Toth A."/>
        </authorList>
    </citation>
    <scope>NUCLEOTIDE SEQUENCE</scope>
    <source>
        <strain evidence="5">KB43</strain>
    </source>
</reference>
<keyword evidence="6" id="KW-1185">Reference proteome</keyword>
<dbReference type="GO" id="GO:0016788">
    <property type="term" value="F:hydrolase activity, acting on ester bonds"/>
    <property type="evidence" value="ECO:0007669"/>
    <property type="project" value="InterPro"/>
</dbReference>
<dbReference type="AlphaFoldDB" id="A0A928V0C9"/>
<dbReference type="Gene3D" id="3.20.20.140">
    <property type="entry name" value="Metal-dependent hydrolases"/>
    <property type="match status" value="1"/>
</dbReference>
<dbReference type="InterPro" id="IPR001130">
    <property type="entry name" value="TatD-like"/>
</dbReference>
<evidence type="ECO:0000256" key="3">
    <source>
        <dbReference type="ARBA" id="ARBA00022801"/>
    </source>
</evidence>
<dbReference type="EMBL" id="PRDL01000001">
    <property type="protein sequence ID" value="MBE8716515.1"/>
    <property type="molecule type" value="Genomic_DNA"/>
</dbReference>
<dbReference type="PROSITE" id="PS01091">
    <property type="entry name" value="TATD_3"/>
    <property type="match status" value="1"/>
</dbReference>
<keyword evidence="2 4" id="KW-0479">Metal-binding</keyword>
<keyword evidence="3" id="KW-0378">Hydrolase</keyword>
<feature type="binding site" evidence="4">
    <location>
        <position position="10"/>
    </location>
    <ligand>
        <name>a divalent metal cation</name>
        <dbReference type="ChEBI" id="CHEBI:60240"/>
        <label>1</label>
    </ligand>
</feature>
<dbReference type="InterPro" id="IPR032466">
    <property type="entry name" value="Metal_Hydrolase"/>
</dbReference>
<feature type="binding site" evidence="4">
    <location>
        <position position="8"/>
    </location>
    <ligand>
        <name>a divalent metal cation</name>
        <dbReference type="ChEBI" id="CHEBI:60240"/>
        <label>1</label>
    </ligand>
</feature>
<feature type="binding site" evidence="4">
    <location>
        <position position="133"/>
    </location>
    <ligand>
        <name>a divalent metal cation</name>
        <dbReference type="ChEBI" id="CHEBI:60240"/>
        <label>2</label>
    </ligand>
</feature>
<evidence type="ECO:0000256" key="1">
    <source>
        <dbReference type="ARBA" id="ARBA00009275"/>
    </source>
</evidence>
<dbReference type="Pfam" id="PF01026">
    <property type="entry name" value="TatD_DNase"/>
    <property type="match status" value="1"/>
</dbReference>
<dbReference type="InterPro" id="IPR018228">
    <property type="entry name" value="DNase_TatD-rel_CS"/>
</dbReference>
<accession>A0A928V0C9</accession>
<dbReference type="RefSeq" id="WP_193907665.1">
    <property type="nucleotide sequence ID" value="NZ_PRDL01000001.1"/>
</dbReference>
<proteinExistence type="inferred from homology"/>
<dbReference type="SUPFAM" id="SSF51556">
    <property type="entry name" value="Metallo-dependent hydrolases"/>
    <property type="match status" value="1"/>
</dbReference>
<dbReference type="PANTHER" id="PTHR46124">
    <property type="entry name" value="D-AMINOACYL-TRNA DEACYLASE"/>
    <property type="match status" value="1"/>
</dbReference>
<evidence type="ECO:0000256" key="2">
    <source>
        <dbReference type="ARBA" id="ARBA00022723"/>
    </source>
</evidence>
<comment type="caution">
    <text evidence="5">The sequence shown here is derived from an EMBL/GenBank/DDBJ whole genome shotgun (WGS) entry which is preliminary data.</text>
</comment>
<dbReference type="GO" id="GO:0046872">
    <property type="term" value="F:metal ion binding"/>
    <property type="evidence" value="ECO:0007669"/>
    <property type="project" value="UniProtKB-KW"/>
</dbReference>